<proteinExistence type="predicted"/>
<reference evidence="1" key="1">
    <citation type="submission" date="2021-01" db="EMBL/GenBank/DDBJ databases">
        <authorList>
            <person name="Sun Q."/>
        </authorList>
    </citation>
    <scope>NUCLEOTIDE SEQUENCE</scope>
    <source>
        <strain evidence="1">YIM B02566</strain>
    </source>
</reference>
<dbReference type="Proteomes" id="UP000616151">
    <property type="component" value="Unassembled WGS sequence"/>
</dbReference>
<sequence length="179" mass="19677">MSARPLQGLPGLRGTEHIGLTVPDFDAAVDFFVRVIGCDFILDGGTYADPDFMERQIGVDRKARFRWGFVRCGNGPNFEIFEYSAPDQAEAPPRNSDIGGHHLAFYVDDIEAAVAHLKAHGVTVQGDIQKIEEGPAAGSLWIYFQSPWGLQMELVSYPQGKGPEGSPARRLWHPGRPGQ</sequence>
<gene>
    <name evidence="1" type="ORF">JHL16_18795</name>
</gene>
<evidence type="ECO:0000313" key="2">
    <source>
        <dbReference type="Proteomes" id="UP000616151"/>
    </source>
</evidence>
<protein>
    <submittedName>
        <fullName evidence="1">VOC family protein</fullName>
    </submittedName>
</protein>
<organism evidence="1 2">
    <name type="scientific">Taklimakanibacter albus</name>
    <dbReference type="NCBI Taxonomy" id="2800327"/>
    <lineage>
        <taxon>Bacteria</taxon>
        <taxon>Pseudomonadati</taxon>
        <taxon>Pseudomonadota</taxon>
        <taxon>Alphaproteobacteria</taxon>
        <taxon>Hyphomicrobiales</taxon>
        <taxon>Aestuariivirgaceae</taxon>
        <taxon>Taklimakanibacter</taxon>
    </lineage>
</organism>
<accession>A0ACC5R6W9</accession>
<name>A0ACC5R6W9_9HYPH</name>
<evidence type="ECO:0000313" key="1">
    <source>
        <dbReference type="EMBL" id="MBK1868409.1"/>
    </source>
</evidence>
<dbReference type="EMBL" id="JAENHL010000007">
    <property type="protein sequence ID" value="MBK1868409.1"/>
    <property type="molecule type" value="Genomic_DNA"/>
</dbReference>
<keyword evidence="2" id="KW-1185">Reference proteome</keyword>
<comment type="caution">
    <text evidence="1">The sequence shown here is derived from an EMBL/GenBank/DDBJ whole genome shotgun (WGS) entry which is preliminary data.</text>
</comment>